<gene>
    <name evidence="1" type="ORF">ACD_2C00152G0004</name>
</gene>
<dbReference type="SUPFAM" id="SSF56059">
    <property type="entry name" value="Glutathione synthetase ATP-binding domain-like"/>
    <property type="match status" value="1"/>
</dbReference>
<proteinExistence type="predicted"/>
<dbReference type="AlphaFoldDB" id="K2H121"/>
<reference evidence="1" key="1">
    <citation type="journal article" date="2012" name="Science">
        <title>Fermentation, hydrogen, and sulfur metabolism in multiple uncultivated bacterial phyla.</title>
        <authorList>
            <person name="Wrighton K.C."/>
            <person name="Thomas B.C."/>
            <person name="Sharon I."/>
            <person name="Miller C.S."/>
            <person name="Castelle C.J."/>
            <person name="VerBerkmoes N.C."/>
            <person name="Wilkins M.J."/>
            <person name="Hettich R.L."/>
            <person name="Lipton M.S."/>
            <person name="Williams K.H."/>
            <person name="Long P.E."/>
            <person name="Banfield J.F."/>
        </authorList>
    </citation>
    <scope>NUCLEOTIDE SEQUENCE [LARGE SCALE GENOMIC DNA]</scope>
</reference>
<dbReference type="Gene3D" id="3.30.470.20">
    <property type="entry name" value="ATP-grasp fold, B domain"/>
    <property type="match status" value="1"/>
</dbReference>
<comment type="caution">
    <text evidence="1">The sequence shown here is derived from an EMBL/GenBank/DDBJ whole genome shotgun (WGS) entry which is preliminary data.</text>
</comment>
<evidence type="ECO:0008006" key="2">
    <source>
        <dbReference type="Google" id="ProtNLM"/>
    </source>
</evidence>
<accession>K2H121</accession>
<protein>
    <recommendedName>
        <fullName evidence="2">ATP-grasp domain-containing protein</fullName>
    </recommendedName>
</protein>
<organism evidence="1">
    <name type="scientific">uncultured bacterium</name>
    <name type="common">gcode 4</name>
    <dbReference type="NCBI Taxonomy" id="1234023"/>
    <lineage>
        <taxon>Bacteria</taxon>
        <taxon>environmental samples</taxon>
    </lineage>
</organism>
<dbReference type="Gene3D" id="3.40.50.20">
    <property type="match status" value="1"/>
</dbReference>
<dbReference type="EMBL" id="AMFJ01000152">
    <property type="protein sequence ID" value="EKE29540.1"/>
    <property type="molecule type" value="Genomic_DNA"/>
</dbReference>
<evidence type="ECO:0000313" key="1">
    <source>
        <dbReference type="EMBL" id="EKE29540.1"/>
    </source>
</evidence>
<name>K2H121_9BACT</name>
<sequence>MEKIWNDMNWKTWNRDNILITSWRSYVALELIRILWDQNDVFSADSKNHALSNVSRYTKKSFLLPSPKIDINEYKTRILNIINDNSVSYLIPTCEEIFYISYIKDFIEDNSDCKVFCSDFPLLKKLHSKFEYAHILPLDDRIHVPETRIFMSISEVESFLRDNPAYKYVLKNEFSRFGTNIASNAIPDMPIGNFNSNPDNKLILQEYIQWTQVCTYSVFSHGKLMIHSSYKNNLTHWNWSWISFESYRTDEIIDFLTKFWHQTWFHGQIAFDLIKNDDGIHIIECNPRTTSWVHLFADSEDFRLKFLDSMERWWESDTVLTPSYQDKSFKLILFFTMNEFIFSGKLRPFLSSIFKSEDIVYAKNDRLPFFYQIYDYFCYVREAIAKKKKITDCMTDDIEYNWDKDLPK</sequence>